<evidence type="ECO:0000313" key="3">
    <source>
        <dbReference type="Proteomes" id="UP001516400"/>
    </source>
</evidence>
<gene>
    <name evidence="2" type="ORF">HHI36_016712</name>
</gene>
<keyword evidence="1" id="KW-0175">Coiled coil</keyword>
<reference evidence="2 3" key="1">
    <citation type="journal article" date="2021" name="BMC Biol.">
        <title>Horizontally acquired antibacterial genes associated with adaptive radiation of ladybird beetles.</title>
        <authorList>
            <person name="Li H.S."/>
            <person name="Tang X.F."/>
            <person name="Huang Y.H."/>
            <person name="Xu Z.Y."/>
            <person name="Chen M.L."/>
            <person name="Du X.Y."/>
            <person name="Qiu B.Y."/>
            <person name="Chen P.T."/>
            <person name="Zhang W."/>
            <person name="Slipinski A."/>
            <person name="Escalona H.E."/>
            <person name="Waterhouse R.M."/>
            <person name="Zwick A."/>
            <person name="Pang H."/>
        </authorList>
    </citation>
    <scope>NUCLEOTIDE SEQUENCE [LARGE SCALE GENOMIC DNA]</scope>
    <source>
        <strain evidence="2">SYSU2018</strain>
    </source>
</reference>
<keyword evidence="3" id="KW-1185">Reference proteome</keyword>
<feature type="coiled-coil region" evidence="1">
    <location>
        <begin position="42"/>
        <end position="76"/>
    </location>
</feature>
<organism evidence="2 3">
    <name type="scientific">Cryptolaemus montrouzieri</name>
    <dbReference type="NCBI Taxonomy" id="559131"/>
    <lineage>
        <taxon>Eukaryota</taxon>
        <taxon>Metazoa</taxon>
        <taxon>Ecdysozoa</taxon>
        <taxon>Arthropoda</taxon>
        <taxon>Hexapoda</taxon>
        <taxon>Insecta</taxon>
        <taxon>Pterygota</taxon>
        <taxon>Neoptera</taxon>
        <taxon>Endopterygota</taxon>
        <taxon>Coleoptera</taxon>
        <taxon>Polyphaga</taxon>
        <taxon>Cucujiformia</taxon>
        <taxon>Coccinelloidea</taxon>
        <taxon>Coccinellidae</taxon>
        <taxon>Scymninae</taxon>
        <taxon>Scymnini</taxon>
        <taxon>Cryptolaemus</taxon>
    </lineage>
</organism>
<protein>
    <submittedName>
        <fullName evidence="2">Uncharacterized protein</fullName>
    </submittedName>
</protein>
<proteinExistence type="predicted"/>
<name>A0ABD2NKZ7_9CUCU</name>
<dbReference type="Proteomes" id="UP001516400">
    <property type="component" value="Unassembled WGS sequence"/>
</dbReference>
<sequence length="137" mass="15542">MVLSQQSDVEDIITDCLKDANFLSKMAKYVADLVAGKLADKFQELSDKAEWQSQRIDGLEKENNSLTLRINNMEQRSRLNRLRFFGVGDIEDDELTAGIAQILTTKMKMRPADIRIDVLIVPRRNNFGAPKSSLVKI</sequence>
<evidence type="ECO:0000313" key="2">
    <source>
        <dbReference type="EMBL" id="KAL3279199.1"/>
    </source>
</evidence>
<accession>A0ABD2NKZ7</accession>
<comment type="caution">
    <text evidence="2">The sequence shown here is derived from an EMBL/GenBank/DDBJ whole genome shotgun (WGS) entry which is preliminary data.</text>
</comment>
<dbReference type="EMBL" id="JABFTP020000124">
    <property type="protein sequence ID" value="KAL3279199.1"/>
    <property type="molecule type" value="Genomic_DNA"/>
</dbReference>
<dbReference type="AlphaFoldDB" id="A0ABD2NKZ7"/>
<evidence type="ECO:0000256" key="1">
    <source>
        <dbReference type="SAM" id="Coils"/>
    </source>
</evidence>